<accession>A0ACC3S8M3</accession>
<name>A0ACC3S8M3_9PEZI</name>
<proteinExistence type="predicted"/>
<keyword evidence="2" id="KW-1185">Reference proteome</keyword>
<dbReference type="Proteomes" id="UP001320706">
    <property type="component" value="Unassembled WGS sequence"/>
</dbReference>
<reference evidence="1" key="1">
    <citation type="submission" date="2024-02" db="EMBL/GenBank/DDBJ databases">
        <title>Metagenome Assembled Genome of Zalaria obscura JY119.</title>
        <authorList>
            <person name="Vighnesh L."/>
            <person name="Jagadeeshwari U."/>
            <person name="Venkata Ramana C."/>
            <person name="Sasikala C."/>
        </authorList>
    </citation>
    <scope>NUCLEOTIDE SEQUENCE</scope>
    <source>
        <strain evidence="1">JY119</strain>
    </source>
</reference>
<gene>
    <name evidence="1" type="ORF">M8818_005867</name>
</gene>
<sequence length="577" mass="64163">MTTDIFLQARRQYPIVLRPSSPDEFRGLNHSTDKFYGSPLCIRTAIDIVVESLTMSGKEYEAGMSRTHTLESDSSGKASNDIKDLESQGYAEQDIQVENHQILDDVETRKYERAYMWKLDCIICPTISLLYFFEYLDRGNVANAKLYGLSAGHDTASGGVGPGKKSLSANQWEVVIMIFYVGLILCQVPGCIGYRLFSPSRWIAFGVCGWCVCSILQDVATNYASLLVCRVFLGAFEGLFGTGIVYYLSLWYKRNELGMRVFFFLGPTAFAGAFGGLIAYGVGHIKSVTPQWKWLFLVEALPGFALGLFCLYWLPDRPMKNSRFSGRHQEIAVARYHSEAVDKTGPIQRKHVIWTLTDWRLYVQAFIYVPTAALLSSISGFLPSIVSELGYKSSTSANLMTVPPYACAFVLMFLTSYSSDYFRERGLHITVLSIIAAISYITIANLEETALHAKYGLICLSTACVYATYPPSHAWAANNFGNETKRAIGMGLYTAIGNLGSIAGSFFYPTTDAPLYRKGHYLAFGMSLAAAIISLCNSLALRAVNRYRDRKYGKPVEGLAIDVTEDADNLPMFRFIT</sequence>
<protein>
    <submittedName>
        <fullName evidence="1">Uncharacterized protein</fullName>
    </submittedName>
</protein>
<dbReference type="EMBL" id="JAMKPW020000035">
    <property type="protein sequence ID" value="KAK8201399.1"/>
    <property type="molecule type" value="Genomic_DNA"/>
</dbReference>
<evidence type="ECO:0000313" key="2">
    <source>
        <dbReference type="Proteomes" id="UP001320706"/>
    </source>
</evidence>
<organism evidence="1 2">
    <name type="scientific">Zalaria obscura</name>
    <dbReference type="NCBI Taxonomy" id="2024903"/>
    <lineage>
        <taxon>Eukaryota</taxon>
        <taxon>Fungi</taxon>
        <taxon>Dikarya</taxon>
        <taxon>Ascomycota</taxon>
        <taxon>Pezizomycotina</taxon>
        <taxon>Dothideomycetes</taxon>
        <taxon>Dothideomycetidae</taxon>
        <taxon>Dothideales</taxon>
        <taxon>Zalariaceae</taxon>
        <taxon>Zalaria</taxon>
    </lineage>
</organism>
<comment type="caution">
    <text evidence="1">The sequence shown here is derived from an EMBL/GenBank/DDBJ whole genome shotgun (WGS) entry which is preliminary data.</text>
</comment>
<evidence type="ECO:0000313" key="1">
    <source>
        <dbReference type="EMBL" id="KAK8201399.1"/>
    </source>
</evidence>